<gene>
    <name evidence="2" type="ORF">SCLCIDRAFT_591048</name>
</gene>
<accession>A0A0C3DW01</accession>
<reference evidence="2 3" key="1">
    <citation type="submission" date="2014-04" db="EMBL/GenBank/DDBJ databases">
        <authorList>
            <consortium name="DOE Joint Genome Institute"/>
            <person name="Kuo A."/>
            <person name="Kohler A."/>
            <person name="Nagy L.G."/>
            <person name="Floudas D."/>
            <person name="Copeland A."/>
            <person name="Barry K.W."/>
            <person name="Cichocki N."/>
            <person name="Veneault-Fourrey C."/>
            <person name="LaButti K."/>
            <person name="Lindquist E.A."/>
            <person name="Lipzen A."/>
            <person name="Lundell T."/>
            <person name="Morin E."/>
            <person name="Murat C."/>
            <person name="Sun H."/>
            <person name="Tunlid A."/>
            <person name="Henrissat B."/>
            <person name="Grigoriev I.V."/>
            <person name="Hibbett D.S."/>
            <person name="Martin F."/>
            <person name="Nordberg H.P."/>
            <person name="Cantor M.N."/>
            <person name="Hua S.X."/>
        </authorList>
    </citation>
    <scope>NUCLEOTIDE SEQUENCE [LARGE SCALE GENOMIC DNA]</scope>
    <source>
        <strain evidence="2 3">Foug A</strain>
    </source>
</reference>
<feature type="region of interest" description="Disordered" evidence="1">
    <location>
        <begin position="1"/>
        <end position="45"/>
    </location>
</feature>
<dbReference type="HOGENOM" id="CLU_2655894_0_0_1"/>
<evidence type="ECO:0000256" key="1">
    <source>
        <dbReference type="SAM" id="MobiDB-lite"/>
    </source>
</evidence>
<proteinExistence type="predicted"/>
<protein>
    <submittedName>
        <fullName evidence="2">Uncharacterized protein</fullName>
    </submittedName>
</protein>
<dbReference type="InParanoid" id="A0A0C3DW01"/>
<evidence type="ECO:0000313" key="3">
    <source>
        <dbReference type="Proteomes" id="UP000053989"/>
    </source>
</evidence>
<dbReference type="AlphaFoldDB" id="A0A0C3DW01"/>
<dbReference type="EMBL" id="KN822026">
    <property type="protein sequence ID" value="KIM64745.1"/>
    <property type="molecule type" value="Genomic_DNA"/>
</dbReference>
<sequence>MVTTPAAASTTMPTPTPTTRTTITGTHHQCDDWQHPQHPGNDGGGGGGGYPYYLVPFVCLEAIIFDFISWCDLVPT</sequence>
<organism evidence="2 3">
    <name type="scientific">Scleroderma citrinum Foug A</name>
    <dbReference type="NCBI Taxonomy" id="1036808"/>
    <lineage>
        <taxon>Eukaryota</taxon>
        <taxon>Fungi</taxon>
        <taxon>Dikarya</taxon>
        <taxon>Basidiomycota</taxon>
        <taxon>Agaricomycotina</taxon>
        <taxon>Agaricomycetes</taxon>
        <taxon>Agaricomycetidae</taxon>
        <taxon>Boletales</taxon>
        <taxon>Sclerodermatineae</taxon>
        <taxon>Sclerodermataceae</taxon>
        <taxon>Scleroderma</taxon>
    </lineage>
</organism>
<feature type="compositionally biased region" description="Low complexity" evidence="1">
    <location>
        <begin position="1"/>
        <end position="26"/>
    </location>
</feature>
<name>A0A0C3DW01_9AGAM</name>
<keyword evidence="3" id="KW-1185">Reference proteome</keyword>
<reference evidence="3" key="2">
    <citation type="submission" date="2015-01" db="EMBL/GenBank/DDBJ databases">
        <title>Evolutionary Origins and Diversification of the Mycorrhizal Mutualists.</title>
        <authorList>
            <consortium name="DOE Joint Genome Institute"/>
            <consortium name="Mycorrhizal Genomics Consortium"/>
            <person name="Kohler A."/>
            <person name="Kuo A."/>
            <person name="Nagy L.G."/>
            <person name="Floudas D."/>
            <person name="Copeland A."/>
            <person name="Barry K.W."/>
            <person name="Cichocki N."/>
            <person name="Veneault-Fourrey C."/>
            <person name="LaButti K."/>
            <person name="Lindquist E.A."/>
            <person name="Lipzen A."/>
            <person name="Lundell T."/>
            <person name="Morin E."/>
            <person name="Murat C."/>
            <person name="Riley R."/>
            <person name="Ohm R."/>
            <person name="Sun H."/>
            <person name="Tunlid A."/>
            <person name="Henrissat B."/>
            <person name="Grigoriev I.V."/>
            <person name="Hibbett D.S."/>
            <person name="Martin F."/>
        </authorList>
    </citation>
    <scope>NUCLEOTIDE SEQUENCE [LARGE SCALE GENOMIC DNA]</scope>
    <source>
        <strain evidence="3">Foug A</strain>
    </source>
</reference>
<dbReference type="Proteomes" id="UP000053989">
    <property type="component" value="Unassembled WGS sequence"/>
</dbReference>
<evidence type="ECO:0000313" key="2">
    <source>
        <dbReference type="EMBL" id="KIM64745.1"/>
    </source>
</evidence>